<evidence type="ECO:0000313" key="2">
    <source>
        <dbReference type="EMBL" id="GAH41914.1"/>
    </source>
</evidence>
<sequence length="84" mass="9346">MKVQILGTGCPRCKKLEANARKAIEELGVDAEIEKVQDIKEITKFGVMMTPALAIDGKVKSSGEIAPPEKIKKWLQEVGLHFRR</sequence>
<feature type="domain" description="Thioredoxin-like fold" evidence="1">
    <location>
        <begin position="1"/>
        <end position="76"/>
    </location>
</feature>
<gene>
    <name evidence="2" type="ORF">S03H2_16595</name>
</gene>
<dbReference type="Pfam" id="PF13192">
    <property type="entry name" value="Thioredoxin_3"/>
    <property type="match status" value="1"/>
</dbReference>
<name>X1GJW7_9ZZZZ</name>
<dbReference type="NCBIfam" id="TIGR00412">
    <property type="entry name" value="redox_disulf_2"/>
    <property type="match status" value="1"/>
</dbReference>
<proteinExistence type="predicted"/>
<accession>X1GJW7</accession>
<dbReference type="SUPFAM" id="SSF52833">
    <property type="entry name" value="Thioredoxin-like"/>
    <property type="match status" value="1"/>
</dbReference>
<dbReference type="PIRSF" id="PIRSF037031">
    <property type="entry name" value="Redox_disulphide_2"/>
    <property type="match status" value="1"/>
</dbReference>
<dbReference type="PANTHER" id="PTHR36450">
    <property type="entry name" value="THIOREDOXIN"/>
    <property type="match status" value="1"/>
</dbReference>
<protein>
    <recommendedName>
        <fullName evidence="1">Thioredoxin-like fold domain-containing protein</fullName>
    </recommendedName>
</protein>
<comment type="caution">
    <text evidence="2">The sequence shown here is derived from an EMBL/GenBank/DDBJ whole genome shotgun (WGS) entry which is preliminary data.</text>
</comment>
<dbReference type="InterPro" id="IPR012336">
    <property type="entry name" value="Thioredoxin-like_fold"/>
</dbReference>
<reference evidence="2" key="1">
    <citation type="journal article" date="2014" name="Front. Microbiol.">
        <title>High frequency of phylogenetically diverse reductive dehalogenase-homologous genes in deep subseafloor sedimentary metagenomes.</title>
        <authorList>
            <person name="Kawai M."/>
            <person name="Futagami T."/>
            <person name="Toyoda A."/>
            <person name="Takaki Y."/>
            <person name="Nishi S."/>
            <person name="Hori S."/>
            <person name="Arai W."/>
            <person name="Tsubouchi T."/>
            <person name="Morono Y."/>
            <person name="Uchiyama I."/>
            <person name="Ito T."/>
            <person name="Fujiyama A."/>
            <person name="Inagaki F."/>
            <person name="Takami H."/>
        </authorList>
    </citation>
    <scope>NUCLEOTIDE SEQUENCE</scope>
    <source>
        <strain evidence="2">Expedition CK06-06</strain>
    </source>
</reference>
<dbReference type="EMBL" id="BARU01008488">
    <property type="protein sequence ID" value="GAH41914.1"/>
    <property type="molecule type" value="Genomic_DNA"/>
</dbReference>
<dbReference type="AlphaFoldDB" id="X1GJW7"/>
<dbReference type="Gene3D" id="3.40.30.10">
    <property type="entry name" value="Glutaredoxin"/>
    <property type="match status" value="1"/>
</dbReference>
<dbReference type="InterPro" id="IPR005243">
    <property type="entry name" value="THIRX-like_proc"/>
</dbReference>
<dbReference type="InterPro" id="IPR036249">
    <property type="entry name" value="Thioredoxin-like_sf"/>
</dbReference>
<dbReference type="PANTHER" id="PTHR36450:SF1">
    <property type="entry name" value="THIOREDOXIN"/>
    <property type="match status" value="1"/>
</dbReference>
<organism evidence="2">
    <name type="scientific">marine sediment metagenome</name>
    <dbReference type="NCBI Taxonomy" id="412755"/>
    <lineage>
        <taxon>unclassified sequences</taxon>
        <taxon>metagenomes</taxon>
        <taxon>ecological metagenomes</taxon>
    </lineage>
</organism>
<evidence type="ECO:0000259" key="1">
    <source>
        <dbReference type="Pfam" id="PF13192"/>
    </source>
</evidence>